<dbReference type="VEuPathDB" id="FungiDB:BO82DRAFT_394214"/>
<dbReference type="STRING" id="1448315.A0A319CTY3"/>
<dbReference type="Gene3D" id="3.40.50.150">
    <property type="entry name" value="Vaccinia Virus protein VP39"/>
    <property type="match status" value="1"/>
</dbReference>
<protein>
    <submittedName>
        <fullName evidence="1">Uncharacterized protein</fullName>
    </submittedName>
</protein>
<keyword evidence="2" id="KW-1185">Reference proteome</keyword>
<reference evidence="1 2" key="1">
    <citation type="submission" date="2016-12" db="EMBL/GenBank/DDBJ databases">
        <title>The genomes of Aspergillus section Nigri reveals drivers in fungal speciation.</title>
        <authorList>
            <consortium name="DOE Joint Genome Institute"/>
            <person name="Vesth T.C."/>
            <person name="Nybo J."/>
            <person name="Theobald S."/>
            <person name="Brandl J."/>
            <person name="Frisvad J.C."/>
            <person name="Nielsen K.F."/>
            <person name="Lyhne E.K."/>
            <person name="Kogle M.E."/>
            <person name="Kuo A."/>
            <person name="Riley R."/>
            <person name="Clum A."/>
            <person name="Nolan M."/>
            <person name="Lipzen A."/>
            <person name="Salamov A."/>
            <person name="Henrissat B."/>
            <person name="Wiebenga A."/>
            <person name="De Vries R.P."/>
            <person name="Grigoriev I.V."/>
            <person name="Mortensen U.H."/>
            <person name="Andersen M.R."/>
            <person name="Baker S.E."/>
        </authorList>
    </citation>
    <scope>NUCLEOTIDE SEQUENCE [LARGE SCALE GENOMIC DNA]</scope>
    <source>
        <strain evidence="1 2">CBS 121591</strain>
    </source>
</reference>
<gene>
    <name evidence="1" type="ORF">BO82DRAFT_394214</name>
</gene>
<dbReference type="InterPro" id="IPR029063">
    <property type="entry name" value="SAM-dependent_MTases_sf"/>
</dbReference>
<evidence type="ECO:0000313" key="1">
    <source>
        <dbReference type="EMBL" id="PYH79058.1"/>
    </source>
</evidence>
<dbReference type="Proteomes" id="UP000248340">
    <property type="component" value="Unassembled WGS sequence"/>
</dbReference>
<organism evidence="1 2">
    <name type="scientific">Aspergillus uvarum CBS 121591</name>
    <dbReference type="NCBI Taxonomy" id="1448315"/>
    <lineage>
        <taxon>Eukaryota</taxon>
        <taxon>Fungi</taxon>
        <taxon>Dikarya</taxon>
        <taxon>Ascomycota</taxon>
        <taxon>Pezizomycotina</taxon>
        <taxon>Eurotiomycetes</taxon>
        <taxon>Eurotiomycetidae</taxon>
        <taxon>Eurotiales</taxon>
        <taxon>Aspergillaceae</taxon>
        <taxon>Aspergillus</taxon>
        <taxon>Aspergillus subgen. Circumdati</taxon>
    </lineage>
</organism>
<sequence length="174" mass="18434">MTKAGLSNARIIDAKIIFISLPDASVDCIISNCVINLVPAVDKPRCVQGDRSTPEARGQSGNMALYVGCVAGTSLVEKYEEYLGQAGFEGVLIVDTKSDLNVYQESSNLPQGSCCAGGCGTETASAITDLNFNEWVGSFQIYAIKAKGCSAGSYSFSGEVTAEKMLNRTVPRRV</sequence>
<dbReference type="EMBL" id="KZ821723">
    <property type="protein sequence ID" value="PYH79058.1"/>
    <property type="molecule type" value="Genomic_DNA"/>
</dbReference>
<proteinExistence type="predicted"/>
<evidence type="ECO:0000313" key="2">
    <source>
        <dbReference type="Proteomes" id="UP000248340"/>
    </source>
</evidence>
<dbReference type="OrthoDB" id="10017101at2759"/>
<dbReference type="RefSeq" id="XP_025489258.1">
    <property type="nucleotide sequence ID" value="XM_025638725.1"/>
</dbReference>
<dbReference type="GeneID" id="37141467"/>
<name>A0A319CTY3_9EURO</name>
<accession>A0A319CTY3</accession>
<dbReference type="AlphaFoldDB" id="A0A319CTY3"/>